<feature type="transmembrane region" description="Helical" evidence="7">
    <location>
        <begin position="320"/>
        <end position="345"/>
    </location>
</feature>
<evidence type="ECO:0000256" key="7">
    <source>
        <dbReference type="SAM" id="Phobius"/>
    </source>
</evidence>
<evidence type="ECO:0000256" key="1">
    <source>
        <dbReference type="ARBA" id="ARBA00004651"/>
    </source>
</evidence>
<feature type="domain" description="G-protein coupled receptors family 1 profile" evidence="8">
    <location>
        <begin position="27"/>
        <end position="257"/>
    </location>
</feature>
<feature type="transmembrane region" description="Helical" evidence="7">
    <location>
        <begin position="123"/>
        <end position="143"/>
    </location>
</feature>
<protein>
    <recommendedName>
        <fullName evidence="8">G-protein coupled receptors family 1 profile domain-containing protein</fullName>
    </recommendedName>
</protein>
<sequence length="594" mass="66919">MGQQSFTDITIINCALNVPLMIISISANSLVLAAMLTTPSLRSPSTVFLCCLTISDILVGFIAQPVYIATELERAPLLYGPMFALTSLACGVSVCTMAVISVDRYLALHYHMTYPHIMTEKRALYITLTVWLTGALVSCINLWNKSLFFYVTAVGIGVCITISTISYVKIFLIVRQHQLQIQVQHQAVQNLSTANRTLHLNKSAINTFIYFMFMILCYSPLFASMLILAVNQKHETEAWNFADTISFMNSSINPVLYCWRLRELRTAVLKILRKITLCETVYKFQASSFDELSFFPRAGQLCLKTFPVDEMGLQQSFSDITIINCALNLPLMITSIFTNSLVLAAMWTATSLRSPSTVFLCCLIVSDILVGFIAQPVYIATELTRAPFLYGAMFGLTTLACGVSVCTMAVISVDRYLALHYHMTYPHIMTAKRALYITLTVWLTGAFVSCIKLWNTSFFFYVTAVGIGVCITISTFSYVKIFLIVRQHQLQIQAQHQAVQNLNTANRTLHLKKSAINTFIYFMFMILCYSPLFASMLILAIYQKHETEAWNFADTISFMNSSINPVLYCWRLRELRTAVLKVLRKMSCSHIGKS</sequence>
<dbReference type="PROSITE" id="PS50262">
    <property type="entry name" value="G_PROTEIN_RECEP_F1_2"/>
    <property type="match status" value="2"/>
</dbReference>
<proteinExistence type="inferred from homology"/>
<feature type="transmembrane region" description="Helical" evidence="7">
    <location>
        <begin position="519"/>
        <end position="542"/>
    </location>
</feature>
<keyword evidence="2" id="KW-1003">Cell membrane</keyword>
<organism evidence="9 10">
    <name type="scientific">Porites lobata</name>
    <dbReference type="NCBI Taxonomy" id="104759"/>
    <lineage>
        <taxon>Eukaryota</taxon>
        <taxon>Metazoa</taxon>
        <taxon>Cnidaria</taxon>
        <taxon>Anthozoa</taxon>
        <taxon>Hexacorallia</taxon>
        <taxon>Scleractinia</taxon>
        <taxon>Fungiina</taxon>
        <taxon>Poritidae</taxon>
        <taxon>Porites</taxon>
    </lineage>
</organism>
<feature type="transmembrane region" description="Helical" evidence="7">
    <location>
        <begin position="390"/>
        <end position="413"/>
    </location>
</feature>
<evidence type="ECO:0000256" key="2">
    <source>
        <dbReference type="ARBA" id="ARBA00022475"/>
    </source>
</evidence>
<evidence type="ECO:0000313" key="10">
    <source>
        <dbReference type="Proteomes" id="UP001159405"/>
    </source>
</evidence>
<dbReference type="SUPFAM" id="SSF81321">
    <property type="entry name" value="Family A G protein-coupled receptor-like"/>
    <property type="match status" value="2"/>
</dbReference>
<dbReference type="EMBL" id="CALNXK010000026">
    <property type="protein sequence ID" value="CAH3113717.1"/>
    <property type="molecule type" value="Genomic_DNA"/>
</dbReference>
<evidence type="ECO:0000256" key="5">
    <source>
        <dbReference type="ARBA" id="ARBA00023136"/>
    </source>
</evidence>
<feature type="transmembrane region" description="Helical" evidence="7">
    <location>
        <begin position="149"/>
        <end position="172"/>
    </location>
</feature>
<reference evidence="9 10" key="1">
    <citation type="submission" date="2022-05" db="EMBL/GenBank/DDBJ databases">
        <authorList>
            <consortium name="Genoscope - CEA"/>
            <person name="William W."/>
        </authorList>
    </citation>
    <scope>NUCLEOTIDE SEQUENCE [LARGE SCALE GENOMIC DNA]</scope>
</reference>
<dbReference type="Proteomes" id="UP001159405">
    <property type="component" value="Unassembled WGS sequence"/>
</dbReference>
<dbReference type="Gene3D" id="1.20.1070.10">
    <property type="entry name" value="Rhodopsin 7-helix transmembrane proteins"/>
    <property type="match status" value="2"/>
</dbReference>
<keyword evidence="4 7" id="KW-1133">Transmembrane helix</keyword>
<dbReference type="PANTHER" id="PTHR22750">
    <property type="entry name" value="G-PROTEIN COUPLED RECEPTOR"/>
    <property type="match status" value="1"/>
</dbReference>
<evidence type="ECO:0000256" key="6">
    <source>
        <dbReference type="RuleBase" id="RU000688"/>
    </source>
</evidence>
<dbReference type="Pfam" id="PF00001">
    <property type="entry name" value="7tm_1"/>
    <property type="match status" value="2"/>
</dbReference>
<comment type="subcellular location">
    <subcellularLocation>
        <location evidence="1">Cell membrane</location>
        <topology evidence="1">Multi-pass membrane protein</topology>
    </subcellularLocation>
</comment>
<name>A0ABN8NLC0_9CNID</name>
<dbReference type="PRINTS" id="PR00237">
    <property type="entry name" value="GPCRRHODOPSN"/>
</dbReference>
<keyword evidence="5 7" id="KW-0472">Membrane</keyword>
<comment type="similarity">
    <text evidence="6">Belongs to the G-protein coupled receptor 1 family.</text>
</comment>
<feature type="transmembrane region" description="Helical" evidence="7">
    <location>
        <begin position="15"/>
        <end position="35"/>
    </location>
</feature>
<evidence type="ECO:0000256" key="4">
    <source>
        <dbReference type="ARBA" id="ARBA00022989"/>
    </source>
</evidence>
<dbReference type="CDD" id="cd00637">
    <property type="entry name" value="7tm_classA_rhodopsin-like"/>
    <property type="match status" value="2"/>
</dbReference>
<feature type="transmembrane region" description="Helical" evidence="7">
    <location>
        <begin position="357"/>
        <end position="378"/>
    </location>
</feature>
<feature type="transmembrane region" description="Helical" evidence="7">
    <location>
        <begin position="82"/>
        <end position="102"/>
    </location>
</feature>
<evidence type="ECO:0000259" key="8">
    <source>
        <dbReference type="PROSITE" id="PS50262"/>
    </source>
</evidence>
<keyword evidence="6" id="KW-0807">Transducer</keyword>
<feature type="transmembrane region" description="Helical" evidence="7">
    <location>
        <begin position="434"/>
        <end position="454"/>
    </location>
</feature>
<keyword evidence="6" id="KW-0297">G-protein coupled receptor</keyword>
<keyword evidence="3 6" id="KW-0812">Transmembrane</keyword>
<evidence type="ECO:0000256" key="3">
    <source>
        <dbReference type="ARBA" id="ARBA00022692"/>
    </source>
</evidence>
<gene>
    <name evidence="9" type="ORF">PLOB_00022290</name>
</gene>
<comment type="caution">
    <text evidence="9">The sequence shown here is derived from an EMBL/GenBank/DDBJ whole genome shotgun (WGS) entry which is preliminary data.</text>
</comment>
<dbReference type="InterPro" id="IPR000276">
    <property type="entry name" value="GPCR_Rhodpsn"/>
</dbReference>
<evidence type="ECO:0000313" key="9">
    <source>
        <dbReference type="EMBL" id="CAH3113717.1"/>
    </source>
</evidence>
<dbReference type="InterPro" id="IPR017452">
    <property type="entry name" value="GPCR_Rhodpsn_7TM"/>
</dbReference>
<feature type="transmembrane region" description="Helical" evidence="7">
    <location>
        <begin position="208"/>
        <end position="230"/>
    </location>
</feature>
<dbReference type="SMART" id="SM01381">
    <property type="entry name" value="7TM_GPCR_Srsx"/>
    <property type="match status" value="1"/>
</dbReference>
<keyword evidence="10" id="KW-1185">Reference proteome</keyword>
<feature type="transmembrane region" description="Helical" evidence="7">
    <location>
        <begin position="460"/>
        <end position="485"/>
    </location>
</feature>
<dbReference type="PROSITE" id="PS00237">
    <property type="entry name" value="G_PROTEIN_RECEP_F1_1"/>
    <property type="match status" value="2"/>
</dbReference>
<accession>A0ABN8NLC0</accession>
<feature type="domain" description="G-protein coupled receptors family 1 profile" evidence="8">
    <location>
        <begin position="338"/>
        <end position="568"/>
    </location>
</feature>
<keyword evidence="6" id="KW-0675">Receptor</keyword>
<feature type="transmembrane region" description="Helical" evidence="7">
    <location>
        <begin position="47"/>
        <end position="70"/>
    </location>
</feature>